<evidence type="ECO:0000256" key="8">
    <source>
        <dbReference type="SAM" id="Phobius"/>
    </source>
</evidence>
<name>A0A1M7GVI9_9RHOB</name>
<dbReference type="SUPFAM" id="SSF50182">
    <property type="entry name" value="Sm-like ribonucleoproteins"/>
    <property type="match status" value="1"/>
</dbReference>
<dbReference type="InterPro" id="IPR052702">
    <property type="entry name" value="MscS-like_channel"/>
</dbReference>
<dbReference type="PANTHER" id="PTHR30347">
    <property type="entry name" value="POTASSIUM CHANNEL RELATED"/>
    <property type="match status" value="1"/>
</dbReference>
<keyword evidence="6 8" id="KW-0472">Membrane</keyword>
<accession>A0A1M7GVI9</accession>
<protein>
    <submittedName>
        <fullName evidence="12">Small-conductance mechanosensitive channel</fullName>
    </submittedName>
</protein>
<dbReference type="InterPro" id="IPR011014">
    <property type="entry name" value="MscS_channel_TM-2"/>
</dbReference>
<sequence>MQGARIPQAGRLRPVLLAALLWLALAVAVLAQSAATEPDYADWEREASRAEELVEASDTPPDVLGAVRAEIVAWRDQFQQAQTLNGTRIATLREQIGALGPAPAEGETEAEDIAARRRTLNEQLSELQAPGLRAVEAYSRADSLVRGIDDELRTRQTSALLRHGPSPLMPGSWAEAVSAAVQLARGIAADVRERWVGPSGETLPARLPEVALYLALALGLLVFARGWVEALPRRMSERASDYARDAVGFAASLGQIAIPTAGAYLLVRALDATGLAGPWARPILMALPVAALILFGGRWLARRLFPASGDPPVCFPEPMRLRGRLYGTGLALALALHHVAARALLPLSGTRGGGPQDSRIPLEIDPGAAAVFHLPLVVMGAVMLFRLSHILRRAREFTNTNTPDYGDAALALLGHAGRFVALVAPALVLVGFVTMANAILWPTAMTLGLLALLVVLQEFVADLWVLVTRNRDGSRNELAPVLIGFAMVLLSLPLFAMIWGASVTDLTETWTRVRQGISLGGIRLSPGAILTFVVVFALGYMATRLLQGTVRNTILPRTRLDEGAQNAAVAGLGYVGIVLAALFAITSAGIDMSSLAIVAGALSVGIGFGLQNIVSNFVSGIILLVERPVAVGDWIQVGGAQGYVRSISVRSTRIQTFDRTDVIVPNSDLISKEVVNWTRGNLQGRIIVPVRVAYGCDSRRVAQILTEIAEDQPTVLINPAPVVVLAGFGTDSLDFEIRAVLADINQGVTVASEIRHQIVERFAAEGLAIPFTNRQVRIVSGDGAVFGVPPKPAPPAEAGSAGGDEEAGEGEGKGAGQR</sequence>
<keyword evidence="4 8" id="KW-0812">Transmembrane</keyword>
<evidence type="ECO:0000256" key="5">
    <source>
        <dbReference type="ARBA" id="ARBA00022989"/>
    </source>
</evidence>
<feature type="transmembrane region" description="Helical" evidence="8">
    <location>
        <begin position="325"/>
        <end position="347"/>
    </location>
</feature>
<evidence type="ECO:0000256" key="1">
    <source>
        <dbReference type="ARBA" id="ARBA00004651"/>
    </source>
</evidence>
<dbReference type="InterPro" id="IPR011066">
    <property type="entry name" value="MscS_channel_C_sf"/>
</dbReference>
<evidence type="ECO:0000256" key="2">
    <source>
        <dbReference type="ARBA" id="ARBA00008017"/>
    </source>
</evidence>
<reference evidence="13" key="1">
    <citation type="submission" date="2016-11" db="EMBL/GenBank/DDBJ databases">
        <authorList>
            <person name="Varghese N."/>
            <person name="Submissions S."/>
        </authorList>
    </citation>
    <scope>NUCLEOTIDE SEQUENCE [LARGE SCALE GENOMIC DNA]</scope>
    <source>
        <strain evidence="13">DSM 6637</strain>
    </source>
</reference>
<dbReference type="Gene3D" id="3.30.70.100">
    <property type="match status" value="1"/>
</dbReference>
<evidence type="ECO:0000313" key="12">
    <source>
        <dbReference type="EMBL" id="SHM20293.1"/>
    </source>
</evidence>
<dbReference type="STRING" id="53463.SAMN05444389_1055"/>
<feature type="transmembrane region" description="Helical" evidence="8">
    <location>
        <begin position="210"/>
        <end position="228"/>
    </location>
</feature>
<dbReference type="SUPFAM" id="SSF82689">
    <property type="entry name" value="Mechanosensitive channel protein MscS (YggB), C-terminal domain"/>
    <property type="match status" value="1"/>
</dbReference>
<keyword evidence="3" id="KW-1003">Cell membrane</keyword>
<dbReference type="Pfam" id="PF00924">
    <property type="entry name" value="MS_channel_2nd"/>
    <property type="match status" value="1"/>
</dbReference>
<dbReference type="Gene3D" id="1.10.287.1260">
    <property type="match status" value="1"/>
</dbReference>
<dbReference type="Pfam" id="PF21082">
    <property type="entry name" value="MS_channel_3rd"/>
    <property type="match status" value="1"/>
</dbReference>
<evidence type="ECO:0000256" key="7">
    <source>
        <dbReference type="SAM" id="MobiDB-lite"/>
    </source>
</evidence>
<dbReference type="Gene3D" id="2.30.30.60">
    <property type="match status" value="1"/>
</dbReference>
<evidence type="ECO:0000259" key="9">
    <source>
        <dbReference type="Pfam" id="PF00924"/>
    </source>
</evidence>
<evidence type="ECO:0000259" key="11">
    <source>
        <dbReference type="Pfam" id="PF21082"/>
    </source>
</evidence>
<dbReference type="GO" id="GO:0005886">
    <property type="term" value="C:plasma membrane"/>
    <property type="evidence" value="ECO:0007669"/>
    <property type="project" value="UniProtKB-SubCell"/>
</dbReference>
<feature type="transmembrane region" description="Helical" evidence="8">
    <location>
        <begin position="249"/>
        <end position="267"/>
    </location>
</feature>
<dbReference type="GO" id="GO:0008381">
    <property type="term" value="F:mechanosensitive monoatomic ion channel activity"/>
    <property type="evidence" value="ECO:0007669"/>
    <property type="project" value="UniProtKB-ARBA"/>
</dbReference>
<dbReference type="InterPro" id="IPR010920">
    <property type="entry name" value="LSM_dom_sf"/>
</dbReference>
<keyword evidence="13" id="KW-1185">Reference proteome</keyword>
<feature type="transmembrane region" description="Helical" evidence="8">
    <location>
        <begin position="522"/>
        <end position="546"/>
    </location>
</feature>
<dbReference type="InterPro" id="IPR023408">
    <property type="entry name" value="MscS_beta-dom_sf"/>
</dbReference>
<evidence type="ECO:0000256" key="6">
    <source>
        <dbReference type="ARBA" id="ARBA00023136"/>
    </source>
</evidence>
<dbReference type="InterPro" id="IPR022249">
    <property type="entry name" value="DUF3772"/>
</dbReference>
<evidence type="ECO:0000256" key="3">
    <source>
        <dbReference type="ARBA" id="ARBA00022475"/>
    </source>
</evidence>
<dbReference type="PANTHER" id="PTHR30347:SF1">
    <property type="entry name" value="MECHANOSENSITIVE CHANNEL MSCK"/>
    <property type="match status" value="1"/>
</dbReference>
<feature type="domain" description="Mechanosensitive ion channel MscS" evidence="9">
    <location>
        <begin position="612"/>
        <end position="679"/>
    </location>
</feature>
<gene>
    <name evidence="12" type="ORF">SAMN05444389_1055</name>
</gene>
<evidence type="ECO:0000256" key="4">
    <source>
        <dbReference type="ARBA" id="ARBA00022692"/>
    </source>
</evidence>
<keyword evidence="5 8" id="KW-1133">Transmembrane helix</keyword>
<dbReference type="InterPro" id="IPR006685">
    <property type="entry name" value="MscS_channel_2nd"/>
</dbReference>
<dbReference type="InterPro" id="IPR049278">
    <property type="entry name" value="MS_channel_C"/>
</dbReference>
<dbReference type="OrthoDB" id="9799209at2"/>
<evidence type="ECO:0000313" key="13">
    <source>
        <dbReference type="Proteomes" id="UP000184444"/>
    </source>
</evidence>
<feature type="transmembrane region" description="Helical" evidence="8">
    <location>
        <begin position="596"/>
        <end position="625"/>
    </location>
</feature>
<proteinExistence type="inferred from homology"/>
<dbReference type="SUPFAM" id="SSF82861">
    <property type="entry name" value="Mechanosensitive channel protein MscS (YggB), transmembrane region"/>
    <property type="match status" value="1"/>
</dbReference>
<dbReference type="Proteomes" id="UP000184444">
    <property type="component" value="Unassembled WGS sequence"/>
</dbReference>
<feature type="transmembrane region" description="Helical" evidence="8">
    <location>
        <begin position="479"/>
        <end position="502"/>
    </location>
</feature>
<feature type="region of interest" description="Disordered" evidence="7">
    <location>
        <begin position="787"/>
        <end position="818"/>
    </location>
</feature>
<comment type="similarity">
    <text evidence="2">Belongs to the MscS (TC 1.A.23) family.</text>
</comment>
<feature type="domain" description="DUF3772" evidence="10">
    <location>
        <begin position="133"/>
        <end position="192"/>
    </location>
</feature>
<comment type="subcellular location">
    <subcellularLocation>
        <location evidence="1">Cell membrane</location>
        <topology evidence="1">Multi-pass membrane protein</topology>
    </subcellularLocation>
</comment>
<feature type="transmembrane region" description="Helical" evidence="8">
    <location>
        <begin position="279"/>
        <end position="301"/>
    </location>
</feature>
<dbReference type="Pfam" id="PF12607">
    <property type="entry name" value="DUF3772"/>
    <property type="match status" value="1"/>
</dbReference>
<organism evidence="12 13">
    <name type="scientific">Paracoccus solventivorans</name>
    <dbReference type="NCBI Taxonomy" id="53463"/>
    <lineage>
        <taxon>Bacteria</taxon>
        <taxon>Pseudomonadati</taxon>
        <taxon>Pseudomonadota</taxon>
        <taxon>Alphaproteobacteria</taxon>
        <taxon>Rhodobacterales</taxon>
        <taxon>Paracoccaceae</taxon>
        <taxon>Paracoccus</taxon>
    </lineage>
</organism>
<dbReference type="EMBL" id="FRCK01000005">
    <property type="protein sequence ID" value="SHM20293.1"/>
    <property type="molecule type" value="Genomic_DNA"/>
</dbReference>
<dbReference type="AlphaFoldDB" id="A0A1M7GVI9"/>
<feature type="transmembrane region" description="Helical" evidence="8">
    <location>
        <begin position="419"/>
        <end position="441"/>
    </location>
</feature>
<feature type="transmembrane region" description="Helical" evidence="8">
    <location>
        <begin position="567"/>
        <end position="590"/>
    </location>
</feature>
<evidence type="ECO:0000259" key="10">
    <source>
        <dbReference type="Pfam" id="PF12607"/>
    </source>
</evidence>
<feature type="transmembrane region" description="Helical" evidence="8">
    <location>
        <begin position="367"/>
        <end position="385"/>
    </location>
</feature>
<feature type="domain" description="Mechanosensitive ion channel MscS C-terminal" evidence="11">
    <location>
        <begin position="688"/>
        <end position="769"/>
    </location>
</feature>
<feature type="transmembrane region" description="Helical" evidence="8">
    <location>
        <begin position="447"/>
        <end position="467"/>
    </location>
</feature>